<sequence>MFADRPRFLSDVALDVTLYRGSRRALLVRTGLALESLPPHVLTWLGGIESSETSRFSETTSMIGISAPAVMYDLLIHGFFLIDEPSAAEAGRK</sequence>
<evidence type="ECO:0000313" key="1">
    <source>
        <dbReference type="EMBL" id="PLP99136.1"/>
    </source>
</evidence>
<proteinExistence type="predicted"/>
<dbReference type="AlphaFoldDB" id="A0A2N5CAA5"/>
<dbReference type="EMBL" id="PJRP01000008">
    <property type="protein sequence ID" value="PLP99136.1"/>
    <property type="molecule type" value="Genomic_DNA"/>
</dbReference>
<evidence type="ECO:0000313" key="2">
    <source>
        <dbReference type="Proteomes" id="UP000234341"/>
    </source>
</evidence>
<gene>
    <name evidence="1" type="ORF">CYJ10_17710</name>
</gene>
<comment type="caution">
    <text evidence="1">The sequence shown here is derived from an EMBL/GenBank/DDBJ whole genome shotgun (WGS) entry which is preliminary data.</text>
</comment>
<dbReference type="RefSeq" id="WP_101682791.1">
    <property type="nucleotide sequence ID" value="NZ_PJRP01000008.1"/>
</dbReference>
<name>A0A2N5CAA5_9BURK</name>
<dbReference type="Proteomes" id="UP000234341">
    <property type="component" value="Unassembled WGS sequence"/>
</dbReference>
<accession>A0A2N5CAA5</accession>
<organism evidence="1 2">
    <name type="scientific">Cupriavidus pauculus</name>
    <dbReference type="NCBI Taxonomy" id="82633"/>
    <lineage>
        <taxon>Bacteria</taxon>
        <taxon>Pseudomonadati</taxon>
        <taxon>Pseudomonadota</taxon>
        <taxon>Betaproteobacteria</taxon>
        <taxon>Burkholderiales</taxon>
        <taxon>Burkholderiaceae</taxon>
        <taxon>Cupriavidus</taxon>
    </lineage>
</organism>
<reference evidence="1 2" key="1">
    <citation type="submission" date="2017-12" db="EMBL/GenBank/DDBJ databases">
        <title>Genome sequence of the active heterotrophic nitrifier-denitrifier, Cupriavidus pauculus UM1.</title>
        <authorList>
            <person name="Putonti C."/>
            <person name="Castignetti D."/>
        </authorList>
    </citation>
    <scope>NUCLEOTIDE SEQUENCE [LARGE SCALE GENOMIC DNA]</scope>
    <source>
        <strain evidence="1 2">UM1</strain>
    </source>
</reference>
<protein>
    <submittedName>
        <fullName evidence="1">Uncharacterized protein</fullName>
    </submittedName>
</protein>
<dbReference type="OrthoDB" id="8967554at2"/>